<comment type="cofactor">
    <cofactor evidence="1">
        <name>Zn(2+)</name>
        <dbReference type="ChEBI" id="CHEBI:29105"/>
    </cofactor>
</comment>
<evidence type="ECO:0000256" key="4">
    <source>
        <dbReference type="SAM" id="MobiDB-lite"/>
    </source>
</evidence>
<accession>A0A433PCW9</accession>
<evidence type="ECO:0000256" key="2">
    <source>
        <dbReference type="ARBA" id="ARBA00022723"/>
    </source>
</evidence>
<feature type="compositionally biased region" description="Polar residues" evidence="4">
    <location>
        <begin position="1"/>
        <end position="22"/>
    </location>
</feature>
<dbReference type="GO" id="GO:0046872">
    <property type="term" value="F:metal ion binding"/>
    <property type="evidence" value="ECO:0007669"/>
    <property type="project" value="UniProtKB-KW"/>
</dbReference>
<organism evidence="6 7">
    <name type="scientific">Jimgerdemannia flammicorona</name>
    <dbReference type="NCBI Taxonomy" id="994334"/>
    <lineage>
        <taxon>Eukaryota</taxon>
        <taxon>Fungi</taxon>
        <taxon>Fungi incertae sedis</taxon>
        <taxon>Mucoromycota</taxon>
        <taxon>Mucoromycotina</taxon>
        <taxon>Endogonomycetes</taxon>
        <taxon>Endogonales</taxon>
        <taxon>Endogonaceae</taxon>
        <taxon>Jimgerdemannia</taxon>
    </lineage>
</organism>
<evidence type="ECO:0000259" key="5">
    <source>
        <dbReference type="Pfam" id="PF08240"/>
    </source>
</evidence>
<comment type="caution">
    <text evidence="6">The sequence shown here is derived from an EMBL/GenBank/DDBJ whole genome shotgun (WGS) entry which is preliminary data.</text>
</comment>
<keyword evidence="3" id="KW-0862">Zinc</keyword>
<dbReference type="AlphaFoldDB" id="A0A433PCW9"/>
<dbReference type="InterPro" id="IPR013154">
    <property type="entry name" value="ADH-like_N"/>
</dbReference>
<dbReference type="InterPro" id="IPR011032">
    <property type="entry name" value="GroES-like_sf"/>
</dbReference>
<dbReference type="Proteomes" id="UP000274822">
    <property type="component" value="Unassembled WGS sequence"/>
</dbReference>
<sequence>MFSSKQLVATSTPQHPATSATETMRAIEWQGKRDMRVNEHRPKPKLTQPTDVIIQMTSSTICGSDLHLYHDEIPGVLKGDILGHEGVGIIGENIKVLKPGDRVAVSAVIACGTCEYCKQGLYSCCDTTNPSREMEDMYGECPATALPASLAILTSL</sequence>
<evidence type="ECO:0000313" key="6">
    <source>
        <dbReference type="EMBL" id="RUS15370.1"/>
    </source>
</evidence>
<reference evidence="6 7" key="1">
    <citation type="journal article" date="2018" name="New Phytol.">
        <title>Phylogenomics of Endogonaceae and evolution of mycorrhizas within Mucoromycota.</title>
        <authorList>
            <person name="Chang Y."/>
            <person name="Desiro A."/>
            <person name="Na H."/>
            <person name="Sandor L."/>
            <person name="Lipzen A."/>
            <person name="Clum A."/>
            <person name="Barry K."/>
            <person name="Grigoriev I.V."/>
            <person name="Martin F.M."/>
            <person name="Stajich J.E."/>
            <person name="Smith M.E."/>
            <person name="Bonito G."/>
            <person name="Spatafora J.W."/>
        </authorList>
    </citation>
    <scope>NUCLEOTIDE SEQUENCE [LARGE SCALE GENOMIC DNA]</scope>
    <source>
        <strain evidence="6 7">AD002</strain>
    </source>
</reference>
<dbReference type="PANTHER" id="PTHR42813">
    <property type="entry name" value="ZINC-TYPE ALCOHOL DEHYDROGENASE-LIKE"/>
    <property type="match status" value="1"/>
</dbReference>
<proteinExistence type="predicted"/>
<protein>
    <submittedName>
        <fullName evidence="6">Chaperonin 10-like protein</fullName>
    </submittedName>
</protein>
<name>A0A433PCW9_9FUNG</name>
<evidence type="ECO:0000256" key="3">
    <source>
        <dbReference type="ARBA" id="ARBA00022833"/>
    </source>
</evidence>
<feature type="region of interest" description="Disordered" evidence="4">
    <location>
        <begin position="1"/>
        <end position="23"/>
    </location>
</feature>
<dbReference type="Gene3D" id="3.90.180.10">
    <property type="entry name" value="Medium-chain alcohol dehydrogenases, catalytic domain"/>
    <property type="match status" value="1"/>
</dbReference>
<keyword evidence="2" id="KW-0479">Metal-binding</keyword>
<dbReference type="Pfam" id="PF08240">
    <property type="entry name" value="ADH_N"/>
    <property type="match status" value="1"/>
</dbReference>
<gene>
    <name evidence="6" type="ORF">BC938DRAFT_476977</name>
</gene>
<evidence type="ECO:0000256" key="1">
    <source>
        <dbReference type="ARBA" id="ARBA00001947"/>
    </source>
</evidence>
<dbReference type="PANTHER" id="PTHR42813:SF1">
    <property type="entry name" value="DEHYDROGENASE, PUTATIVE (AFU_ORTHOLOGUE AFUA_5G03930)-RELATED"/>
    <property type="match status" value="1"/>
</dbReference>
<dbReference type="SUPFAM" id="SSF50129">
    <property type="entry name" value="GroES-like"/>
    <property type="match status" value="1"/>
</dbReference>
<dbReference type="EMBL" id="RBNJ01025646">
    <property type="protein sequence ID" value="RUS15370.1"/>
    <property type="molecule type" value="Genomic_DNA"/>
</dbReference>
<feature type="domain" description="Alcohol dehydrogenase-like N-terminal" evidence="5">
    <location>
        <begin position="49"/>
        <end position="128"/>
    </location>
</feature>
<keyword evidence="7" id="KW-1185">Reference proteome</keyword>
<feature type="non-terminal residue" evidence="6">
    <location>
        <position position="156"/>
    </location>
</feature>
<evidence type="ECO:0000313" key="7">
    <source>
        <dbReference type="Proteomes" id="UP000274822"/>
    </source>
</evidence>